<feature type="transmembrane region" description="Helical" evidence="8">
    <location>
        <begin position="576"/>
        <end position="595"/>
    </location>
</feature>
<keyword evidence="2" id="KW-0813">Transport</keyword>
<comment type="subcellular location">
    <subcellularLocation>
        <location evidence="1">Membrane</location>
        <topology evidence="1">Multi-pass membrane protein</topology>
    </subcellularLocation>
</comment>
<evidence type="ECO:0000256" key="2">
    <source>
        <dbReference type="ARBA" id="ARBA00022448"/>
    </source>
</evidence>
<feature type="transmembrane region" description="Helical" evidence="8">
    <location>
        <begin position="482"/>
        <end position="501"/>
    </location>
</feature>
<evidence type="ECO:0000256" key="8">
    <source>
        <dbReference type="SAM" id="Phobius"/>
    </source>
</evidence>
<feature type="transmembrane region" description="Helical" evidence="8">
    <location>
        <begin position="406"/>
        <end position="428"/>
    </location>
</feature>
<feature type="transmembrane region" description="Helical" evidence="8">
    <location>
        <begin position="448"/>
        <end position="470"/>
    </location>
</feature>
<organism evidence="10 11">
    <name type="scientific">Pomacea canaliculata</name>
    <name type="common">Golden apple snail</name>
    <dbReference type="NCBI Taxonomy" id="400727"/>
    <lineage>
        <taxon>Eukaryota</taxon>
        <taxon>Metazoa</taxon>
        <taxon>Spiralia</taxon>
        <taxon>Lophotrochozoa</taxon>
        <taxon>Mollusca</taxon>
        <taxon>Gastropoda</taxon>
        <taxon>Caenogastropoda</taxon>
        <taxon>Architaenioglossa</taxon>
        <taxon>Ampullarioidea</taxon>
        <taxon>Ampullariidae</taxon>
        <taxon>Pomacea</taxon>
    </lineage>
</organism>
<dbReference type="InterPro" id="IPR020846">
    <property type="entry name" value="MFS_dom"/>
</dbReference>
<dbReference type="STRING" id="400727.A0A2T7PRL4"/>
<accession>A0A2T7PRL4</accession>
<dbReference type="GO" id="GO:0006820">
    <property type="term" value="P:monoatomic anion transport"/>
    <property type="evidence" value="ECO:0007669"/>
    <property type="project" value="TreeGrafter"/>
</dbReference>
<feature type="compositionally biased region" description="Low complexity" evidence="7">
    <location>
        <begin position="49"/>
        <end position="71"/>
    </location>
</feature>
<sequence length="658" mass="72063">MPAQDKTPGDVASSPASSERPLSEANSSAASLNRSTSAEDASSKRAAFGRSTSGSTTTSPSRPRLTSQTSRDGSIRQRRASYRRQSSFDLAHTNSLASVPDIKRLEALDMSKVPWWTSQRFILSIISFFGFLVLYAQRVNLSIAIVSMVDHSHGDHAHDMNSSSYGVHNSSNATDNSYFPGSTTVGSTNGTNIASDGEKCPELAKSSRPGEFRWNKELQGLVLGSFFWGYLLLQVPGGRLAERIGAKKIIAITMFPVAVLNIISPFCARASPYLFIVVRIFVGLGQGAMYPAAQALWASWAPPMERSRLIGFSYAGGQFGNALIFPIGGFLAAYGFDGGWPSIFYVIGTCGFIWCVVWTIFVYDTPEQNPWTSEIEKKYIKFSLGDRAKFKKNTAIPWKSIFTSRAVWAIIVAHSCGNYGAYMLLTQIPTYMKEVLKFDIKSNGVFSMLPYLVFWFFITVSGMLADFLISRNILTIAWTRKLMACIGMFGPGTFLIGTGFMKCTQQAEAVVMLTIAVGLCGFHFSGYFINHGDIAPPYAGTLFGISNTAATVPGILAPYIVAALTPNVRERSEWQVAFYVAAAVYYCGAIFYLVMADGEIQPWAEPPSDDTMDEQEEMAMGVGFGLHEMAKVEEEEEEEEDTEKMLEKNGGAAKTVKA</sequence>
<evidence type="ECO:0000256" key="4">
    <source>
        <dbReference type="ARBA" id="ARBA00022847"/>
    </source>
</evidence>
<dbReference type="AlphaFoldDB" id="A0A2T7PRL4"/>
<feature type="transmembrane region" description="Helical" evidence="8">
    <location>
        <begin position="249"/>
        <end position="267"/>
    </location>
</feature>
<feature type="transmembrane region" description="Helical" evidence="8">
    <location>
        <begin position="541"/>
        <end position="564"/>
    </location>
</feature>
<name>A0A2T7PRL4_POMCA</name>
<feature type="region of interest" description="Disordered" evidence="7">
    <location>
        <begin position="632"/>
        <end position="658"/>
    </location>
</feature>
<evidence type="ECO:0000256" key="1">
    <source>
        <dbReference type="ARBA" id="ARBA00004141"/>
    </source>
</evidence>
<protein>
    <recommendedName>
        <fullName evidence="9">Major facilitator superfamily (MFS) profile domain-containing protein</fullName>
    </recommendedName>
</protein>
<dbReference type="Pfam" id="PF07690">
    <property type="entry name" value="MFS_1"/>
    <property type="match status" value="1"/>
</dbReference>
<feature type="transmembrane region" description="Helical" evidence="8">
    <location>
        <begin position="309"/>
        <end position="336"/>
    </location>
</feature>
<evidence type="ECO:0000256" key="5">
    <source>
        <dbReference type="ARBA" id="ARBA00022989"/>
    </source>
</evidence>
<dbReference type="PANTHER" id="PTHR11662">
    <property type="entry name" value="SOLUTE CARRIER FAMILY 17"/>
    <property type="match status" value="1"/>
</dbReference>
<dbReference type="PANTHER" id="PTHR11662:SF399">
    <property type="entry name" value="FI19708P1-RELATED"/>
    <property type="match status" value="1"/>
</dbReference>
<dbReference type="SUPFAM" id="SSF103473">
    <property type="entry name" value="MFS general substrate transporter"/>
    <property type="match status" value="1"/>
</dbReference>
<dbReference type="Proteomes" id="UP000245119">
    <property type="component" value="Linkage Group LG2"/>
</dbReference>
<evidence type="ECO:0000256" key="6">
    <source>
        <dbReference type="ARBA" id="ARBA00023136"/>
    </source>
</evidence>
<dbReference type="OrthoDB" id="2985014at2759"/>
<dbReference type="PROSITE" id="PS50850">
    <property type="entry name" value="MFS"/>
    <property type="match status" value="1"/>
</dbReference>
<evidence type="ECO:0000256" key="3">
    <source>
        <dbReference type="ARBA" id="ARBA00022692"/>
    </source>
</evidence>
<dbReference type="InterPro" id="IPR011701">
    <property type="entry name" value="MFS"/>
</dbReference>
<dbReference type="InterPro" id="IPR036259">
    <property type="entry name" value="MFS_trans_sf"/>
</dbReference>
<dbReference type="EMBL" id="PZQS01000002">
    <property type="protein sequence ID" value="PVD36058.1"/>
    <property type="molecule type" value="Genomic_DNA"/>
</dbReference>
<dbReference type="FunFam" id="1.20.1250.20:FF:000003">
    <property type="entry name" value="Solute carrier family 17 member 3"/>
    <property type="match status" value="1"/>
</dbReference>
<evidence type="ECO:0000313" key="10">
    <source>
        <dbReference type="EMBL" id="PVD36058.1"/>
    </source>
</evidence>
<feature type="compositionally biased region" description="Low complexity" evidence="7">
    <location>
        <begin position="23"/>
        <end position="38"/>
    </location>
</feature>
<keyword evidence="5 8" id="KW-1133">Transmembrane helix</keyword>
<dbReference type="Gene3D" id="1.20.1250.20">
    <property type="entry name" value="MFS general substrate transporter like domains"/>
    <property type="match status" value="2"/>
</dbReference>
<keyword evidence="11" id="KW-1185">Reference proteome</keyword>
<keyword evidence="6 8" id="KW-0472">Membrane</keyword>
<evidence type="ECO:0000259" key="9">
    <source>
        <dbReference type="PROSITE" id="PS50850"/>
    </source>
</evidence>
<feature type="transmembrane region" description="Helical" evidence="8">
    <location>
        <begin position="273"/>
        <end position="297"/>
    </location>
</feature>
<dbReference type="GO" id="GO:0015293">
    <property type="term" value="F:symporter activity"/>
    <property type="evidence" value="ECO:0007669"/>
    <property type="project" value="UniProtKB-KW"/>
</dbReference>
<feature type="transmembrane region" description="Helical" evidence="8">
    <location>
        <begin position="121"/>
        <end position="138"/>
    </location>
</feature>
<proteinExistence type="predicted"/>
<dbReference type="CDD" id="cd17318">
    <property type="entry name" value="MFS_SLC17"/>
    <property type="match status" value="1"/>
</dbReference>
<dbReference type="InterPro" id="IPR050382">
    <property type="entry name" value="MFS_Na/Anion_cotransporter"/>
</dbReference>
<keyword evidence="3 8" id="KW-0812">Transmembrane</keyword>
<feature type="region of interest" description="Disordered" evidence="7">
    <location>
        <begin position="1"/>
        <end position="86"/>
    </location>
</feature>
<feature type="domain" description="Major facilitator superfamily (MFS) profile" evidence="9">
    <location>
        <begin position="122"/>
        <end position="600"/>
    </location>
</feature>
<feature type="transmembrane region" description="Helical" evidence="8">
    <location>
        <begin position="342"/>
        <end position="363"/>
    </location>
</feature>
<evidence type="ECO:0000256" key="7">
    <source>
        <dbReference type="SAM" id="MobiDB-lite"/>
    </source>
</evidence>
<evidence type="ECO:0000313" key="11">
    <source>
        <dbReference type="Proteomes" id="UP000245119"/>
    </source>
</evidence>
<reference evidence="10 11" key="1">
    <citation type="submission" date="2018-04" db="EMBL/GenBank/DDBJ databases">
        <title>The genome of golden apple snail Pomacea canaliculata provides insight into stress tolerance and invasive adaptation.</title>
        <authorList>
            <person name="Liu C."/>
            <person name="Liu B."/>
            <person name="Ren Y."/>
            <person name="Zhang Y."/>
            <person name="Wang H."/>
            <person name="Li S."/>
            <person name="Jiang F."/>
            <person name="Yin L."/>
            <person name="Zhang G."/>
            <person name="Qian W."/>
            <person name="Fan W."/>
        </authorList>
    </citation>
    <scope>NUCLEOTIDE SEQUENCE [LARGE SCALE GENOMIC DNA]</scope>
    <source>
        <strain evidence="10">SZHN2017</strain>
        <tissue evidence="10">Muscle</tissue>
    </source>
</reference>
<feature type="compositionally biased region" description="Acidic residues" evidence="7">
    <location>
        <begin position="633"/>
        <end position="642"/>
    </location>
</feature>
<keyword evidence="4" id="KW-0769">Symport</keyword>
<gene>
    <name evidence="10" type="ORF">C0Q70_03028</name>
</gene>
<feature type="transmembrane region" description="Helical" evidence="8">
    <location>
        <begin position="507"/>
        <end position="529"/>
    </location>
</feature>
<dbReference type="GO" id="GO:0016020">
    <property type="term" value="C:membrane"/>
    <property type="evidence" value="ECO:0007669"/>
    <property type="project" value="UniProtKB-SubCell"/>
</dbReference>
<comment type="caution">
    <text evidence="10">The sequence shown here is derived from an EMBL/GenBank/DDBJ whole genome shotgun (WGS) entry which is preliminary data.</text>
</comment>